<evidence type="ECO:0000313" key="12">
    <source>
        <dbReference type="Proteomes" id="UP000234790"/>
    </source>
</evidence>
<comment type="subcellular location">
    <subcellularLocation>
        <location evidence="1 8">Cell membrane</location>
        <topology evidence="1 8">Peripheral membrane protein</topology>
    </subcellularLocation>
</comment>
<comment type="similarity">
    <text evidence="8">Belongs to the ABC transporter superfamily. Energy-coupling factor EcfA family.</text>
</comment>
<keyword evidence="3 8" id="KW-1003">Cell membrane</keyword>
<dbReference type="InterPro" id="IPR003439">
    <property type="entry name" value="ABC_transporter-like_ATP-bd"/>
</dbReference>
<dbReference type="CDD" id="cd03225">
    <property type="entry name" value="ABC_cobalt_CbiO_domain1"/>
    <property type="match status" value="1"/>
</dbReference>
<keyword evidence="6" id="KW-1278">Translocase</keyword>
<dbReference type="InterPro" id="IPR003593">
    <property type="entry name" value="AAA+_ATPase"/>
</dbReference>
<reference evidence="11 12" key="1">
    <citation type="submission" date="2017-12" db="EMBL/GenBank/DDBJ databases">
        <title>Complete genome sequence of Spiroplasma monobiae MQ-1 (ATCC 33825).</title>
        <authorList>
            <person name="Tsai Y.-M."/>
            <person name="Lo W.-S."/>
            <person name="Wu P.-S."/>
            <person name="Cho S.-T."/>
            <person name="Kuo C.-H."/>
        </authorList>
    </citation>
    <scope>NUCLEOTIDE SEQUENCE [LARGE SCALE GENOMIC DNA]</scope>
    <source>
        <strain evidence="11 12">MQ-1</strain>
    </source>
</reference>
<dbReference type="Pfam" id="PF00005">
    <property type="entry name" value="ABC_tran"/>
    <property type="match status" value="1"/>
</dbReference>
<feature type="region of interest" description="Disordered" evidence="9">
    <location>
        <begin position="35"/>
        <end position="65"/>
    </location>
</feature>
<dbReference type="GO" id="GO:0043190">
    <property type="term" value="C:ATP-binding cassette (ABC) transporter complex"/>
    <property type="evidence" value="ECO:0007669"/>
    <property type="project" value="TreeGrafter"/>
</dbReference>
<evidence type="ECO:0000256" key="1">
    <source>
        <dbReference type="ARBA" id="ARBA00004202"/>
    </source>
</evidence>
<feature type="domain" description="ABC transporter" evidence="10">
    <location>
        <begin position="123"/>
        <end position="367"/>
    </location>
</feature>
<evidence type="ECO:0000256" key="7">
    <source>
        <dbReference type="ARBA" id="ARBA00023136"/>
    </source>
</evidence>
<feature type="compositionally biased region" description="Basic residues" evidence="9">
    <location>
        <begin position="41"/>
        <end position="50"/>
    </location>
</feature>
<keyword evidence="2 8" id="KW-0813">Transport</keyword>
<dbReference type="InterPro" id="IPR027417">
    <property type="entry name" value="P-loop_NTPase"/>
</dbReference>
<comment type="function">
    <text evidence="8">ATP-binding (A) component of a common energy-coupling factor (ECF) ABC-transporter complex.</text>
</comment>
<dbReference type="Proteomes" id="UP000234790">
    <property type="component" value="Chromosome"/>
</dbReference>
<dbReference type="PANTHER" id="PTHR43553">
    <property type="entry name" value="HEAVY METAL TRANSPORTER"/>
    <property type="match status" value="1"/>
</dbReference>
<dbReference type="FunFam" id="3.40.50.300:FF:000224">
    <property type="entry name" value="Energy-coupling factor transporter ATP-binding protein EcfA"/>
    <property type="match status" value="1"/>
</dbReference>
<protein>
    <recommendedName>
        <fullName evidence="8">Energy-coupling factor transporter ATP-binding protein EcfA2</fullName>
        <ecNumber evidence="8">7.-.-.-</ecNumber>
    </recommendedName>
</protein>
<dbReference type="InterPro" id="IPR017871">
    <property type="entry name" value="ABC_transporter-like_CS"/>
</dbReference>
<dbReference type="InterPro" id="IPR030946">
    <property type="entry name" value="EcfA2"/>
</dbReference>
<evidence type="ECO:0000256" key="2">
    <source>
        <dbReference type="ARBA" id="ARBA00022448"/>
    </source>
</evidence>
<dbReference type="PROSITE" id="PS50893">
    <property type="entry name" value="ABC_TRANSPORTER_2"/>
    <property type="match status" value="1"/>
</dbReference>
<dbReference type="NCBIfam" id="TIGR04521">
    <property type="entry name" value="ECF_ATPase_2"/>
    <property type="match status" value="1"/>
</dbReference>
<dbReference type="KEGG" id="smoo:SMONO_v1c07190"/>
<proteinExistence type="inferred from homology"/>
<dbReference type="EC" id="7.-.-.-" evidence="8"/>
<dbReference type="SMART" id="SM00382">
    <property type="entry name" value="AAA"/>
    <property type="match status" value="1"/>
</dbReference>
<dbReference type="GO" id="GO:0016887">
    <property type="term" value="F:ATP hydrolysis activity"/>
    <property type="evidence" value="ECO:0007669"/>
    <property type="project" value="InterPro"/>
</dbReference>
<dbReference type="InterPro" id="IPR050095">
    <property type="entry name" value="ECF_ABC_transporter_ATP-bd"/>
</dbReference>
<dbReference type="PROSITE" id="PS00211">
    <property type="entry name" value="ABC_TRANSPORTER_1"/>
    <property type="match status" value="1"/>
</dbReference>
<dbReference type="Gene3D" id="3.40.50.300">
    <property type="entry name" value="P-loop containing nucleotide triphosphate hydrolases"/>
    <property type="match status" value="1"/>
</dbReference>
<dbReference type="InterPro" id="IPR015856">
    <property type="entry name" value="ABC_transpr_CbiO/EcfA_su"/>
</dbReference>
<evidence type="ECO:0000256" key="9">
    <source>
        <dbReference type="SAM" id="MobiDB-lite"/>
    </source>
</evidence>
<dbReference type="GO" id="GO:0042626">
    <property type="term" value="F:ATPase-coupled transmembrane transporter activity"/>
    <property type="evidence" value="ECO:0007669"/>
    <property type="project" value="TreeGrafter"/>
</dbReference>
<evidence type="ECO:0000256" key="5">
    <source>
        <dbReference type="ARBA" id="ARBA00022840"/>
    </source>
</evidence>
<feature type="compositionally biased region" description="Basic and acidic residues" evidence="9">
    <location>
        <begin position="51"/>
        <end position="65"/>
    </location>
</feature>
<dbReference type="GO" id="GO:0005524">
    <property type="term" value="F:ATP binding"/>
    <property type="evidence" value="ECO:0007669"/>
    <property type="project" value="UniProtKB-UniRule"/>
</dbReference>
<gene>
    <name evidence="11" type="primary">cbiO</name>
    <name evidence="11" type="ORF">SMONO_v1c07190</name>
</gene>
<accession>A0A2K9LV98</accession>
<evidence type="ECO:0000256" key="6">
    <source>
        <dbReference type="ARBA" id="ARBA00022967"/>
    </source>
</evidence>
<evidence type="ECO:0000256" key="4">
    <source>
        <dbReference type="ARBA" id="ARBA00022741"/>
    </source>
</evidence>
<keyword evidence="12" id="KW-1185">Reference proteome</keyword>
<evidence type="ECO:0000313" key="11">
    <source>
        <dbReference type="EMBL" id="AUM62968.1"/>
    </source>
</evidence>
<evidence type="ECO:0000256" key="8">
    <source>
        <dbReference type="RuleBase" id="RU365104"/>
    </source>
</evidence>
<evidence type="ECO:0000259" key="10">
    <source>
        <dbReference type="PROSITE" id="PS50893"/>
    </source>
</evidence>
<keyword evidence="7 8" id="KW-0472">Membrane</keyword>
<name>A0A2K9LV98_SPISQ</name>
<dbReference type="PANTHER" id="PTHR43553:SF27">
    <property type="entry name" value="ENERGY-COUPLING FACTOR TRANSPORTER ATP-BINDING PROTEIN ECFA2"/>
    <property type="match status" value="1"/>
</dbReference>
<dbReference type="SUPFAM" id="SSF52540">
    <property type="entry name" value="P-loop containing nucleoside triphosphate hydrolases"/>
    <property type="match status" value="1"/>
</dbReference>
<organism evidence="11 12">
    <name type="scientific">Spiroplasma monobiae MQ-1</name>
    <dbReference type="NCBI Taxonomy" id="1336748"/>
    <lineage>
        <taxon>Bacteria</taxon>
        <taxon>Bacillati</taxon>
        <taxon>Mycoplasmatota</taxon>
        <taxon>Mollicutes</taxon>
        <taxon>Entomoplasmatales</taxon>
        <taxon>Spiroplasmataceae</taxon>
        <taxon>Spiroplasma</taxon>
    </lineage>
</organism>
<dbReference type="AlphaFoldDB" id="A0A2K9LV98"/>
<dbReference type="EMBL" id="CP025543">
    <property type="protein sequence ID" value="AUM62968.1"/>
    <property type="molecule type" value="Genomic_DNA"/>
</dbReference>
<evidence type="ECO:0000256" key="3">
    <source>
        <dbReference type="ARBA" id="ARBA00022475"/>
    </source>
</evidence>
<comment type="subunit">
    <text evidence="8">Forms a stable energy-coupling factor (ECF) transporter complex composed of 2 membrane-embedded substrate-binding proteins (S component), 2 ATP-binding proteins (A component) and 2 transmembrane proteins (T component).</text>
</comment>
<sequence length="405" mass="46481">MSKINQISPEQKAKLIAEKKASRAEYKAHVKELALKQKADSKKRKKRHREISKLVKEDKKNQKQYQKEIKKDIVEDKKLMPQRVQEVKKWYQEQPNKNKTIKKEFKRRMNMVTQPKWDFKGEIKFDSVSYTYSKNSPFEFRALNGTDLVIQEGKITAVIGMTGSGKSTLIQLTNGLLTTETGRTIIGNYQIPASTKKIKQVKELRREVGLVFQFPEYQLFQDTIEKDISFGPINLGANKQESFDKVPELLRMVDLPEDYAKRSPFDLSGGQKRRVAIAGIVAMDGNTLVLDEPTGGLDPQGEEDFMNLFYKLNKEKGKRIIIVTHNMDHVLQIADEVIVMHKGKVISKGSPFEVFSNSQLLEKIEIEPPKLYKLAHKLKDAGLDVTDIEFRTVEELAKAIKSKRK</sequence>
<keyword evidence="4 8" id="KW-0547">Nucleotide-binding</keyword>
<keyword evidence="5 8" id="KW-0067">ATP-binding</keyword>